<evidence type="ECO:0000313" key="4">
    <source>
        <dbReference type="Proteomes" id="UP001370490"/>
    </source>
</evidence>
<keyword evidence="2" id="KW-1133">Transmembrane helix</keyword>
<proteinExistence type="predicted"/>
<dbReference type="PANTHER" id="PTHR37753:SF1">
    <property type="entry name" value="OS01G0940600 PROTEIN"/>
    <property type="match status" value="1"/>
</dbReference>
<keyword evidence="2" id="KW-0472">Membrane</keyword>
<keyword evidence="2" id="KW-0812">Transmembrane</keyword>
<accession>A0AAN8VPY1</accession>
<feature type="region of interest" description="Disordered" evidence="1">
    <location>
        <begin position="98"/>
        <end position="148"/>
    </location>
</feature>
<feature type="transmembrane region" description="Helical" evidence="2">
    <location>
        <begin position="60"/>
        <end position="79"/>
    </location>
</feature>
<feature type="compositionally biased region" description="Acidic residues" evidence="1">
    <location>
        <begin position="102"/>
        <end position="119"/>
    </location>
</feature>
<gene>
    <name evidence="3" type="ORF">RJ641_036800</name>
</gene>
<dbReference type="AlphaFoldDB" id="A0AAN8VPY1"/>
<organism evidence="3 4">
    <name type="scientific">Dillenia turbinata</name>
    <dbReference type="NCBI Taxonomy" id="194707"/>
    <lineage>
        <taxon>Eukaryota</taxon>
        <taxon>Viridiplantae</taxon>
        <taxon>Streptophyta</taxon>
        <taxon>Embryophyta</taxon>
        <taxon>Tracheophyta</taxon>
        <taxon>Spermatophyta</taxon>
        <taxon>Magnoliopsida</taxon>
        <taxon>eudicotyledons</taxon>
        <taxon>Gunneridae</taxon>
        <taxon>Pentapetalae</taxon>
        <taxon>Dilleniales</taxon>
        <taxon>Dilleniaceae</taxon>
        <taxon>Dillenia</taxon>
    </lineage>
</organism>
<sequence length="148" mass="16568">MASSLISCNSVRSNIRLTHLAPSSSAFRFPTPIRFSGDLGRRKTRGLSVITRAGPSMSSYLFAFLLPLSLLAATVFTSIKIADKLDQQYLEELAINEAIRDAEEEDTDEDSSLDEESEPENEREPEPELEPELESALSRTQNWPKHEI</sequence>
<protein>
    <submittedName>
        <fullName evidence="3">Uncharacterized protein</fullName>
    </submittedName>
</protein>
<dbReference type="Proteomes" id="UP001370490">
    <property type="component" value="Unassembled WGS sequence"/>
</dbReference>
<name>A0AAN8VPY1_9MAGN</name>
<evidence type="ECO:0000256" key="1">
    <source>
        <dbReference type="SAM" id="MobiDB-lite"/>
    </source>
</evidence>
<reference evidence="3 4" key="1">
    <citation type="submission" date="2023-12" db="EMBL/GenBank/DDBJ databases">
        <title>A high-quality genome assembly for Dillenia turbinata (Dilleniales).</title>
        <authorList>
            <person name="Chanderbali A."/>
        </authorList>
    </citation>
    <scope>NUCLEOTIDE SEQUENCE [LARGE SCALE GENOMIC DNA]</scope>
    <source>
        <strain evidence="3">LSX21</strain>
        <tissue evidence="3">Leaf</tissue>
    </source>
</reference>
<comment type="caution">
    <text evidence="3">The sequence shown here is derived from an EMBL/GenBank/DDBJ whole genome shotgun (WGS) entry which is preliminary data.</text>
</comment>
<feature type="compositionally biased region" description="Polar residues" evidence="1">
    <location>
        <begin position="138"/>
        <end position="148"/>
    </location>
</feature>
<evidence type="ECO:0000256" key="2">
    <source>
        <dbReference type="SAM" id="Phobius"/>
    </source>
</evidence>
<dbReference type="PANTHER" id="PTHR37753">
    <property type="entry name" value="OS01G0940600 PROTEIN"/>
    <property type="match status" value="1"/>
</dbReference>
<keyword evidence="4" id="KW-1185">Reference proteome</keyword>
<dbReference type="EMBL" id="JBAMMX010000009">
    <property type="protein sequence ID" value="KAK6933906.1"/>
    <property type="molecule type" value="Genomic_DNA"/>
</dbReference>
<evidence type="ECO:0000313" key="3">
    <source>
        <dbReference type="EMBL" id="KAK6933906.1"/>
    </source>
</evidence>